<feature type="domain" description="TonB C-terminal" evidence="11">
    <location>
        <begin position="101"/>
        <end position="197"/>
    </location>
</feature>
<feature type="transmembrane region" description="Helical" evidence="10">
    <location>
        <begin position="12"/>
        <end position="36"/>
    </location>
</feature>
<keyword evidence="13" id="KW-1185">Reference proteome</keyword>
<comment type="subcellular location">
    <subcellularLocation>
        <location evidence="1">Cell inner membrane</location>
        <topology evidence="1">Single-pass membrane protein</topology>
        <orientation evidence="1">Periplasmic side</orientation>
    </subcellularLocation>
</comment>
<comment type="caution">
    <text evidence="12">The sequence shown here is derived from an EMBL/GenBank/DDBJ whole genome shotgun (WGS) entry which is preliminary data.</text>
</comment>
<proteinExistence type="inferred from homology"/>
<keyword evidence="9 10" id="KW-0472">Membrane</keyword>
<dbReference type="GO" id="GO:0055085">
    <property type="term" value="P:transmembrane transport"/>
    <property type="evidence" value="ECO:0007669"/>
    <property type="project" value="InterPro"/>
</dbReference>
<evidence type="ECO:0000256" key="1">
    <source>
        <dbReference type="ARBA" id="ARBA00004383"/>
    </source>
</evidence>
<keyword evidence="7" id="KW-0653">Protein transport</keyword>
<evidence type="ECO:0000256" key="8">
    <source>
        <dbReference type="ARBA" id="ARBA00022989"/>
    </source>
</evidence>
<keyword evidence="3" id="KW-0813">Transport</keyword>
<accession>A0A229FSG9</accession>
<evidence type="ECO:0000313" key="12">
    <source>
        <dbReference type="EMBL" id="OXL14961.1"/>
    </source>
</evidence>
<protein>
    <recommendedName>
        <fullName evidence="11">TonB C-terminal domain-containing protein</fullName>
    </recommendedName>
</protein>
<evidence type="ECO:0000256" key="9">
    <source>
        <dbReference type="ARBA" id="ARBA00023136"/>
    </source>
</evidence>
<dbReference type="PROSITE" id="PS52015">
    <property type="entry name" value="TONB_CTD"/>
    <property type="match status" value="1"/>
</dbReference>
<dbReference type="InterPro" id="IPR006260">
    <property type="entry name" value="TonB/TolA_C"/>
</dbReference>
<evidence type="ECO:0000256" key="5">
    <source>
        <dbReference type="ARBA" id="ARBA00022519"/>
    </source>
</evidence>
<dbReference type="Gene3D" id="3.30.1150.10">
    <property type="match status" value="1"/>
</dbReference>
<keyword evidence="5" id="KW-0997">Cell inner membrane</keyword>
<evidence type="ECO:0000256" key="3">
    <source>
        <dbReference type="ARBA" id="ARBA00022448"/>
    </source>
</evidence>
<organism evidence="12 13">
    <name type="scientific">Polynucleobacter cosmopolitanus</name>
    <dbReference type="NCBI Taxonomy" id="351345"/>
    <lineage>
        <taxon>Bacteria</taxon>
        <taxon>Pseudomonadati</taxon>
        <taxon>Pseudomonadota</taxon>
        <taxon>Betaproteobacteria</taxon>
        <taxon>Burkholderiales</taxon>
        <taxon>Burkholderiaceae</taxon>
        <taxon>Polynucleobacter</taxon>
    </lineage>
</organism>
<evidence type="ECO:0000256" key="10">
    <source>
        <dbReference type="SAM" id="Phobius"/>
    </source>
</evidence>
<dbReference type="RefSeq" id="WP_089515954.1">
    <property type="nucleotide sequence ID" value="NZ_NJGG01000002.1"/>
</dbReference>
<dbReference type="Pfam" id="PF03544">
    <property type="entry name" value="TonB_C"/>
    <property type="match status" value="1"/>
</dbReference>
<evidence type="ECO:0000256" key="7">
    <source>
        <dbReference type="ARBA" id="ARBA00022927"/>
    </source>
</evidence>
<evidence type="ECO:0000259" key="11">
    <source>
        <dbReference type="PROSITE" id="PS52015"/>
    </source>
</evidence>
<dbReference type="EMBL" id="NJGG01000002">
    <property type="protein sequence ID" value="OXL14961.1"/>
    <property type="molecule type" value="Genomic_DNA"/>
</dbReference>
<dbReference type="SUPFAM" id="SSF74653">
    <property type="entry name" value="TolA/TonB C-terminal domain"/>
    <property type="match status" value="1"/>
</dbReference>
<dbReference type="InterPro" id="IPR051045">
    <property type="entry name" value="TonB-dependent_transducer"/>
</dbReference>
<dbReference type="OrthoDB" id="9792439at2"/>
<keyword evidence="8 10" id="KW-1133">Transmembrane helix</keyword>
<evidence type="ECO:0000256" key="4">
    <source>
        <dbReference type="ARBA" id="ARBA00022475"/>
    </source>
</evidence>
<evidence type="ECO:0000256" key="6">
    <source>
        <dbReference type="ARBA" id="ARBA00022692"/>
    </source>
</evidence>
<keyword evidence="4" id="KW-1003">Cell membrane</keyword>
<dbReference type="GO" id="GO:0015031">
    <property type="term" value="P:protein transport"/>
    <property type="evidence" value="ECO:0007669"/>
    <property type="project" value="UniProtKB-KW"/>
</dbReference>
<name>A0A229FSG9_9BURK</name>
<comment type="similarity">
    <text evidence="2">Belongs to the TonB family.</text>
</comment>
<gene>
    <name evidence="12" type="ORF">AOC33_06485</name>
</gene>
<dbReference type="AlphaFoldDB" id="A0A229FSG9"/>
<dbReference type="InterPro" id="IPR037682">
    <property type="entry name" value="TonB_C"/>
</dbReference>
<keyword evidence="6 10" id="KW-0812">Transmembrane</keyword>
<dbReference type="PANTHER" id="PTHR33446">
    <property type="entry name" value="PROTEIN TONB-RELATED"/>
    <property type="match status" value="1"/>
</dbReference>
<evidence type="ECO:0000313" key="13">
    <source>
        <dbReference type="Proteomes" id="UP000215188"/>
    </source>
</evidence>
<evidence type="ECO:0000256" key="2">
    <source>
        <dbReference type="ARBA" id="ARBA00006555"/>
    </source>
</evidence>
<dbReference type="GO" id="GO:0005886">
    <property type="term" value="C:plasma membrane"/>
    <property type="evidence" value="ECO:0007669"/>
    <property type="project" value="UniProtKB-SubCell"/>
</dbReference>
<dbReference type="NCBIfam" id="TIGR01352">
    <property type="entry name" value="tonB_Cterm"/>
    <property type="match status" value="1"/>
</dbReference>
<sequence length="199" mass="22089">MSLIFSKANQAHAVITLLITAVHVAIILFGLFSFNARSEHGAQIMMMASLIDQPSTNAINIVPKVSASKQSQDSDSEKSLNFDEEKRQIETYQAGAAPVTMLNPFAKGLNNPKPPYPLMSRRLNEEGKVVLNVCVSLGGLVENLKLETTSGYQRLDDIAIETVKKWKFIPAKNQDRDINACYLLPVQFILRKERSKLNG</sequence>
<reference evidence="12 13" key="1">
    <citation type="submission" date="2017-06" db="EMBL/GenBank/DDBJ databases">
        <title>Reclassification of a Polynucleobacter cosmopolitanus strain isolated from tropical Lake Victoria as Polynucleobacter victoriensis comb. nov.</title>
        <authorList>
            <person name="Hahn M.W."/>
        </authorList>
    </citation>
    <scope>NUCLEOTIDE SEQUENCE [LARGE SCALE GENOMIC DNA]</scope>
    <source>
        <strain evidence="12 13">MWH-MoIso2</strain>
    </source>
</reference>
<dbReference type="Proteomes" id="UP000215188">
    <property type="component" value="Unassembled WGS sequence"/>
</dbReference>